<dbReference type="PANTHER" id="PTHR46825:SF14">
    <property type="entry name" value="BETA-LACTAMASE-RELATED DOMAIN-CONTAINING PROTEIN"/>
    <property type="match status" value="1"/>
</dbReference>
<dbReference type="SUPFAM" id="SSF56601">
    <property type="entry name" value="beta-lactamase/transpeptidase-like"/>
    <property type="match status" value="1"/>
</dbReference>
<dbReference type="Gene3D" id="3.40.710.10">
    <property type="entry name" value="DD-peptidase/beta-lactamase superfamily"/>
    <property type="match status" value="1"/>
</dbReference>
<gene>
    <name evidence="4" type="ORF">B0T14DRAFT_434761</name>
</gene>
<dbReference type="EMBL" id="JAULSU010000005">
    <property type="protein sequence ID" value="KAK0616992.1"/>
    <property type="molecule type" value="Genomic_DNA"/>
</dbReference>
<dbReference type="InterPro" id="IPR012338">
    <property type="entry name" value="Beta-lactam/transpept-like"/>
</dbReference>
<feature type="domain" description="Beta-lactamase-related" evidence="3">
    <location>
        <begin position="39"/>
        <end position="460"/>
    </location>
</feature>
<accession>A0AA39WKE2</accession>
<dbReference type="InterPro" id="IPR001466">
    <property type="entry name" value="Beta-lactam-related"/>
</dbReference>
<evidence type="ECO:0000256" key="2">
    <source>
        <dbReference type="SAM" id="MobiDB-lite"/>
    </source>
</evidence>
<sequence>METSGANLSEGGAATTDTPTSPRLTEEARLRSLIAVAGHLCAKYGTVGLSAGMLDNGNTVHFNLGSLDPPSEAAPRRTSRDSMYLVSSLTKPIFALAIAIMVNDKQYGIDFTTGVEEIFPELRGKTWLHNAQRRLTLADLVDNRTEFPRCTNLWESPNGTIPWKGSSSLLAVLRHLPPNDKFQGPGSFTHARNYSNEGFALAAAILEKRTGMSWVKFIRQRILEPLGMHNTHLARSFSTSMNEHIKEIQSWASGEPERVDYKRIFDYVRDGLRAVEPVEVAPSQASDASEDLSSTLIGAAAGIVSSVSDLLKFYAKFVELYHLPEHQKPVAGSSSLAEVERGMLTVQKHILDLVVDKTCAYAAGWSTSMVPWDPHSSPRPRRPGEDGDNARWMNKATMRDVQHLDESARPEWPFFRRKYVGEGQRLVLHHGGNMIGATSFCLVDLESKRAVVVLTNTRGYMVDCANFVGMLMATFRDTRFRDHCEQVKPLACFVAGKYLQEVYKYEQELKMTYPSWPISTFFEGCLGTYELTDGIFATISARESDGRLIFQLYGNGYPYELRLPQSTSSALNKMTIAASMTDLLPTGVGGNNRLDLKGFEIEFQRKEARTGKWQEFVWDFSMTGKTETDVNIRKLYTFRRVADRL</sequence>
<keyword evidence="5" id="KW-1185">Reference proteome</keyword>
<dbReference type="PANTHER" id="PTHR46825">
    <property type="entry name" value="D-ALANYL-D-ALANINE-CARBOXYPEPTIDASE/ENDOPEPTIDASE AMPH"/>
    <property type="match status" value="1"/>
</dbReference>
<dbReference type="InterPro" id="IPR050491">
    <property type="entry name" value="AmpC-like"/>
</dbReference>
<name>A0AA39WKE2_9PEZI</name>
<feature type="region of interest" description="Disordered" evidence="2">
    <location>
        <begin position="1"/>
        <end position="23"/>
    </location>
</feature>
<evidence type="ECO:0000313" key="5">
    <source>
        <dbReference type="Proteomes" id="UP001175000"/>
    </source>
</evidence>
<comment type="caution">
    <text evidence="4">The sequence shown here is derived from an EMBL/GenBank/DDBJ whole genome shotgun (WGS) entry which is preliminary data.</text>
</comment>
<evidence type="ECO:0000259" key="3">
    <source>
        <dbReference type="Pfam" id="PF00144"/>
    </source>
</evidence>
<dbReference type="AlphaFoldDB" id="A0AA39WKE2"/>
<organism evidence="4 5">
    <name type="scientific">Immersiella caudata</name>
    <dbReference type="NCBI Taxonomy" id="314043"/>
    <lineage>
        <taxon>Eukaryota</taxon>
        <taxon>Fungi</taxon>
        <taxon>Dikarya</taxon>
        <taxon>Ascomycota</taxon>
        <taxon>Pezizomycotina</taxon>
        <taxon>Sordariomycetes</taxon>
        <taxon>Sordariomycetidae</taxon>
        <taxon>Sordariales</taxon>
        <taxon>Lasiosphaeriaceae</taxon>
        <taxon>Immersiella</taxon>
    </lineage>
</organism>
<evidence type="ECO:0000313" key="4">
    <source>
        <dbReference type="EMBL" id="KAK0616992.1"/>
    </source>
</evidence>
<dbReference type="Pfam" id="PF00144">
    <property type="entry name" value="Beta-lactamase"/>
    <property type="match status" value="1"/>
</dbReference>
<comment type="similarity">
    <text evidence="1">Belongs to the peptidase S12 family.</text>
</comment>
<protein>
    <submittedName>
        <fullName evidence="4">Beta-lactamase/transpeptidase-like protein</fullName>
    </submittedName>
</protein>
<reference evidence="4" key="1">
    <citation type="submission" date="2023-06" db="EMBL/GenBank/DDBJ databases">
        <title>Genome-scale phylogeny and comparative genomics of the fungal order Sordariales.</title>
        <authorList>
            <consortium name="Lawrence Berkeley National Laboratory"/>
            <person name="Hensen N."/>
            <person name="Bonometti L."/>
            <person name="Westerberg I."/>
            <person name="Brannstrom I.O."/>
            <person name="Guillou S."/>
            <person name="Cros-Aarteil S."/>
            <person name="Calhoun S."/>
            <person name="Haridas S."/>
            <person name="Kuo A."/>
            <person name="Mondo S."/>
            <person name="Pangilinan J."/>
            <person name="Riley R."/>
            <person name="Labutti K."/>
            <person name="Andreopoulos B."/>
            <person name="Lipzen A."/>
            <person name="Chen C."/>
            <person name="Yanf M."/>
            <person name="Daum C."/>
            <person name="Ng V."/>
            <person name="Clum A."/>
            <person name="Steindorff A."/>
            <person name="Ohm R."/>
            <person name="Martin F."/>
            <person name="Silar P."/>
            <person name="Natvig D."/>
            <person name="Lalanne C."/>
            <person name="Gautier V."/>
            <person name="Ament-Velasquez S.L."/>
            <person name="Kruys A."/>
            <person name="Hutchinson M.I."/>
            <person name="Powell A.J."/>
            <person name="Barry K."/>
            <person name="Miller A.N."/>
            <person name="Grigoriev I.V."/>
            <person name="Debuchy R."/>
            <person name="Gladieux P."/>
            <person name="Thoren M.H."/>
            <person name="Johannesson H."/>
        </authorList>
    </citation>
    <scope>NUCLEOTIDE SEQUENCE</scope>
    <source>
        <strain evidence="4">CBS 606.72</strain>
    </source>
</reference>
<proteinExistence type="inferred from homology"/>
<evidence type="ECO:0000256" key="1">
    <source>
        <dbReference type="ARBA" id="ARBA00038215"/>
    </source>
</evidence>
<dbReference type="Proteomes" id="UP001175000">
    <property type="component" value="Unassembled WGS sequence"/>
</dbReference>